<dbReference type="Gene3D" id="1.10.287.130">
    <property type="match status" value="1"/>
</dbReference>
<evidence type="ECO:0000256" key="8">
    <source>
        <dbReference type="SAM" id="Phobius"/>
    </source>
</evidence>
<dbReference type="Gene3D" id="6.10.340.10">
    <property type="match status" value="1"/>
</dbReference>
<evidence type="ECO:0000256" key="2">
    <source>
        <dbReference type="ARBA" id="ARBA00004370"/>
    </source>
</evidence>
<comment type="subcellular location">
    <subcellularLocation>
        <location evidence="2">Membrane</location>
    </subcellularLocation>
</comment>
<dbReference type="SMART" id="SM00388">
    <property type="entry name" value="HisKA"/>
    <property type="match status" value="1"/>
</dbReference>
<keyword evidence="8" id="KW-0472">Membrane</keyword>
<keyword evidence="8" id="KW-0812">Transmembrane</keyword>
<dbReference type="SMART" id="SM00387">
    <property type="entry name" value="HATPase_c"/>
    <property type="match status" value="1"/>
</dbReference>
<dbReference type="GO" id="GO:0000155">
    <property type="term" value="F:phosphorelay sensor kinase activity"/>
    <property type="evidence" value="ECO:0007669"/>
    <property type="project" value="InterPro"/>
</dbReference>
<gene>
    <name evidence="11" type="ORF">DWY25_00245</name>
</gene>
<dbReference type="InterPro" id="IPR036097">
    <property type="entry name" value="HisK_dim/P_sf"/>
</dbReference>
<keyword evidence="7" id="KW-0902">Two-component regulatory system</keyword>
<accession>A0A412G6A1</accession>
<feature type="domain" description="HAMP" evidence="10">
    <location>
        <begin position="205"/>
        <end position="257"/>
    </location>
</feature>
<evidence type="ECO:0000256" key="4">
    <source>
        <dbReference type="ARBA" id="ARBA00022553"/>
    </source>
</evidence>
<evidence type="ECO:0000259" key="10">
    <source>
        <dbReference type="PROSITE" id="PS50885"/>
    </source>
</evidence>
<comment type="catalytic activity">
    <reaction evidence="1">
        <text>ATP + protein L-histidine = ADP + protein N-phospho-L-histidine.</text>
        <dbReference type="EC" id="2.7.13.3"/>
    </reaction>
</comment>
<proteinExistence type="predicted"/>
<dbReference type="SUPFAM" id="SSF47384">
    <property type="entry name" value="Homodimeric domain of signal transducing histidine kinase"/>
    <property type="match status" value="1"/>
</dbReference>
<keyword evidence="12" id="KW-1185">Reference proteome</keyword>
<dbReference type="SMART" id="SM00304">
    <property type="entry name" value="HAMP"/>
    <property type="match status" value="1"/>
</dbReference>
<dbReference type="InterPro" id="IPR004358">
    <property type="entry name" value="Sig_transdc_His_kin-like_C"/>
</dbReference>
<dbReference type="GO" id="GO:0004721">
    <property type="term" value="F:phosphoprotein phosphatase activity"/>
    <property type="evidence" value="ECO:0007669"/>
    <property type="project" value="TreeGrafter"/>
</dbReference>
<keyword evidence="6" id="KW-0418">Kinase</keyword>
<feature type="transmembrane region" description="Helical" evidence="8">
    <location>
        <begin position="12"/>
        <end position="35"/>
    </location>
</feature>
<keyword evidence="5" id="KW-0808">Transferase</keyword>
<sequence length="489" mass="55686">MKLDFHGIKFNIWLYFMLFAAGLLALVGGAQLLLIKPYYRSNKISAIKEVAATIQEYVIDNQWLDEATIKKASQFAINNNVCAVVYNDSGNVVYNSDSLGDSCIFNQTITVGSTQLQPLTNGKAMRELLLLSDGELSEVLANQRSDQEMILYGKMVQANLANFYLFVNSPLEPLDSTLTIFQDQFFFLAFFALILSIVISLFISTKLSRPIVQMKHSANELAKGHYDIHFEGSYFSEIDQLADTLNDATHKLSKVDELRRDLIANVSHDIKTPLTMIKAYAEMIHDISGDIPAKRDEHLDVIVREVDYLDHLVTDMAELSKMQSGSYQLKLGTFNLSQKIQNIVTLCQVMIDEHHYQLVIECPRNLMMTADEVKISQVIYNFLSNAFKHTPDGKKITIRAFEKNDWIQVEVEDEGEGIKKEDLPYIWDRYYKIDKKYQRATGGSTGLGLAIVKAILDSHHAEYAVESEEGKGSRFWFRIRRSAEWKIKI</sequence>
<dbReference type="Proteomes" id="UP000284178">
    <property type="component" value="Unassembled WGS sequence"/>
</dbReference>
<evidence type="ECO:0000256" key="5">
    <source>
        <dbReference type="ARBA" id="ARBA00022679"/>
    </source>
</evidence>
<dbReference type="InterPro" id="IPR050351">
    <property type="entry name" value="BphY/WalK/GraS-like"/>
</dbReference>
<dbReference type="InterPro" id="IPR003660">
    <property type="entry name" value="HAMP_dom"/>
</dbReference>
<evidence type="ECO:0000256" key="6">
    <source>
        <dbReference type="ARBA" id="ARBA00022777"/>
    </source>
</evidence>
<evidence type="ECO:0000259" key="9">
    <source>
        <dbReference type="PROSITE" id="PS50109"/>
    </source>
</evidence>
<dbReference type="InterPro" id="IPR003594">
    <property type="entry name" value="HATPase_dom"/>
</dbReference>
<dbReference type="EC" id="2.7.13.3" evidence="3"/>
<protein>
    <recommendedName>
        <fullName evidence="3">histidine kinase</fullName>
        <ecNumber evidence="3">2.7.13.3</ecNumber>
    </recommendedName>
</protein>
<evidence type="ECO:0000313" key="11">
    <source>
        <dbReference type="EMBL" id="RGR76756.1"/>
    </source>
</evidence>
<dbReference type="PANTHER" id="PTHR45453">
    <property type="entry name" value="PHOSPHATE REGULON SENSOR PROTEIN PHOR"/>
    <property type="match status" value="1"/>
</dbReference>
<keyword evidence="4" id="KW-0597">Phosphoprotein</keyword>
<dbReference type="PRINTS" id="PR00344">
    <property type="entry name" value="BCTRLSENSOR"/>
</dbReference>
<dbReference type="FunFam" id="3.30.565.10:FF:000006">
    <property type="entry name" value="Sensor histidine kinase WalK"/>
    <property type="match status" value="1"/>
</dbReference>
<name>A0A412G6A1_9FIRM</name>
<dbReference type="EMBL" id="QRUP01000001">
    <property type="protein sequence ID" value="RGR76756.1"/>
    <property type="molecule type" value="Genomic_DNA"/>
</dbReference>
<evidence type="ECO:0000256" key="3">
    <source>
        <dbReference type="ARBA" id="ARBA00012438"/>
    </source>
</evidence>
<dbReference type="Pfam" id="PF02518">
    <property type="entry name" value="HATPase_c"/>
    <property type="match status" value="1"/>
</dbReference>
<dbReference type="RefSeq" id="WP_117892221.1">
    <property type="nucleotide sequence ID" value="NZ_CABJCV010000001.1"/>
</dbReference>
<organism evidence="11 12">
    <name type="scientific">Holdemania filiformis</name>
    <dbReference type="NCBI Taxonomy" id="61171"/>
    <lineage>
        <taxon>Bacteria</taxon>
        <taxon>Bacillati</taxon>
        <taxon>Bacillota</taxon>
        <taxon>Erysipelotrichia</taxon>
        <taxon>Erysipelotrichales</taxon>
        <taxon>Erysipelotrichaceae</taxon>
        <taxon>Holdemania</taxon>
    </lineage>
</organism>
<dbReference type="GO" id="GO:0016036">
    <property type="term" value="P:cellular response to phosphate starvation"/>
    <property type="evidence" value="ECO:0007669"/>
    <property type="project" value="TreeGrafter"/>
</dbReference>
<dbReference type="SUPFAM" id="SSF158472">
    <property type="entry name" value="HAMP domain-like"/>
    <property type="match status" value="1"/>
</dbReference>
<dbReference type="InterPro" id="IPR003661">
    <property type="entry name" value="HisK_dim/P_dom"/>
</dbReference>
<dbReference type="Gene3D" id="3.30.565.10">
    <property type="entry name" value="Histidine kinase-like ATPase, C-terminal domain"/>
    <property type="match status" value="1"/>
</dbReference>
<feature type="domain" description="Histidine kinase" evidence="9">
    <location>
        <begin position="265"/>
        <end position="483"/>
    </location>
</feature>
<dbReference type="CDD" id="cd00082">
    <property type="entry name" value="HisKA"/>
    <property type="match status" value="1"/>
</dbReference>
<evidence type="ECO:0000313" key="12">
    <source>
        <dbReference type="Proteomes" id="UP000284178"/>
    </source>
</evidence>
<keyword evidence="8" id="KW-1133">Transmembrane helix</keyword>
<dbReference type="Pfam" id="PF00512">
    <property type="entry name" value="HisKA"/>
    <property type="match status" value="1"/>
</dbReference>
<dbReference type="AlphaFoldDB" id="A0A412G6A1"/>
<evidence type="ECO:0000256" key="1">
    <source>
        <dbReference type="ARBA" id="ARBA00000085"/>
    </source>
</evidence>
<dbReference type="Pfam" id="PF00672">
    <property type="entry name" value="HAMP"/>
    <property type="match status" value="1"/>
</dbReference>
<comment type="caution">
    <text evidence="11">The sequence shown here is derived from an EMBL/GenBank/DDBJ whole genome shotgun (WGS) entry which is preliminary data.</text>
</comment>
<dbReference type="PROSITE" id="PS50885">
    <property type="entry name" value="HAMP"/>
    <property type="match status" value="1"/>
</dbReference>
<dbReference type="InterPro" id="IPR005467">
    <property type="entry name" value="His_kinase_dom"/>
</dbReference>
<feature type="transmembrane region" description="Helical" evidence="8">
    <location>
        <begin position="186"/>
        <end position="205"/>
    </location>
</feature>
<dbReference type="InterPro" id="IPR036890">
    <property type="entry name" value="HATPase_C_sf"/>
</dbReference>
<dbReference type="PROSITE" id="PS50109">
    <property type="entry name" value="HIS_KIN"/>
    <property type="match status" value="1"/>
</dbReference>
<dbReference type="CDD" id="cd06225">
    <property type="entry name" value="HAMP"/>
    <property type="match status" value="1"/>
</dbReference>
<dbReference type="SUPFAM" id="SSF55874">
    <property type="entry name" value="ATPase domain of HSP90 chaperone/DNA topoisomerase II/histidine kinase"/>
    <property type="match status" value="1"/>
</dbReference>
<reference evidence="11 12" key="1">
    <citation type="submission" date="2018-08" db="EMBL/GenBank/DDBJ databases">
        <title>A genome reference for cultivated species of the human gut microbiota.</title>
        <authorList>
            <person name="Zou Y."/>
            <person name="Xue W."/>
            <person name="Luo G."/>
        </authorList>
    </citation>
    <scope>NUCLEOTIDE SEQUENCE [LARGE SCALE GENOMIC DNA]</scope>
    <source>
        <strain evidence="11 12">AF24-29</strain>
    </source>
</reference>
<dbReference type="PANTHER" id="PTHR45453:SF1">
    <property type="entry name" value="PHOSPHATE REGULON SENSOR PROTEIN PHOR"/>
    <property type="match status" value="1"/>
</dbReference>
<evidence type="ECO:0000256" key="7">
    <source>
        <dbReference type="ARBA" id="ARBA00023012"/>
    </source>
</evidence>
<dbReference type="GeneID" id="83013841"/>
<dbReference type="GO" id="GO:0005886">
    <property type="term" value="C:plasma membrane"/>
    <property type="evidence" value="ECO:0007669"/>
    <property type="project" value="TreeGrafter"/>
</dbReference>